<evidence type="ECO:0000256" key="6">
    <source>
        <dbReference type="ARBA" id="ARBA00022833"/>
    </source>
</evidence>
<dbReference type="EMBL" id="AP024419">
    <property type="protein sequence ID" value="BCR87581.1"/>
    <property type="molecule type" value="Genomic_DNA"/>
</dbReference>
<dbReference type="CDD" id="cd06008">
    <property type="entry name" value="NF-X1-zinc-finger"/>
    <property type="match status" value="6"/>
</dbReference>
<dbReference type="PANTHER" id="PTHR12360">
    <property type="entry name" value="NUCLEAR TRANSCRIPTION FACTOR, X-BOX BINDING 1 NFX1"/>
    <property type="match status" value="1"/>
</dbReference>
<comment type="similarity">
    <text evidence="2">Belongs to the NFX1 family.</text>
</comment>
<dbReference type="PROSITE" id="PS51061">
    <property type="entry name" value="R3H"/>
    <property type="match status" value="1"/>
</dbReference>
<evidence type="ECO:0000256" key="7">
    <source>
        <dbReference type="ARBA" id="ARBA00023015"/>
    </source>
</evidence>
<dbReference type="GO" id="GO:0000122">
    <property type="term" value="P:negative regulation of transcription by RNA polymerase II"/>
    <property type="evidence" value="ECO:0007669"/>
    <property type="project" value="TreeGrafter"/>
</dbReference>
<keyword evidence="5" id="KW-0863">Zinc-finger</keyword>
<feature type="compositionally biased region" description="Basic and acidic residues" evidence="10">
    <location>
        <begin position="1136"/>
        <end position="1158"/>
    </location>
</feature>
<dbReference type="KEGG" id="ache:ACHE_40145A"/>
<evidence type="ECO:0000256" key="2">
    <source>
        <dbReference type="ARBA" id="ARBA00007269"/>
    </source>
</evidence>
<evidence type="ECO:0000256" key="9">
    <source>
        <dbReference type="ARBA" id="ARBA00023242"/>
    </source>
</evidence>
<name>A0A7R7VMZ0_ASPCH</name>
<evidence type="ECO:0000256" key="8">
    <source>
        <dbReference type="ARBA" id="ARBA00023163"/>
    </source>
</evidence>
<sequence length="1175" mass="126317">MSTAQPIDRLTLETMSGPPDANANTNANANSGTGNNNSRPRHRRGRGNRGHRHNNQTQAQAPSAPAPDTQAQASQTPPVSSGDNSTANNLDAAPRQRRGPRGGGRGAGRGGPRSDGGGGSGRRRHGRGRGDAGHGPRRVGIGGRTFEGRLTRPEGENAEDADNANDQGLGADAPTFVPGGPPSGEGSSSAATSSKDREPKGKSKAKSNPPLPRPKVTTKSAAPDIATRIHEDILHNLYECPICTSELGRRSRIWSCGLCWTVFHLSCVKKWSKNEGSAAQDAVRRQQEESTGETSTPRAWRCPGCNLAQEVFPSSYTCWCEKEVDPRSLPGLPPHSCGQTCSRARKGCPHPCDSICHAGPCAPCTAMGPTQDCFCGRNSSTKRCQDTDYENGWSCGEICGDLLPCGEHTCSRPCHEGLCGACDVKVEARCYCGNVQTEMLCSARDEEMESEKLRDDSGEVESWEGCFSCGELCNRPFDCGVHFCQKSCHPQDSQPAHCPRSPDVVLDCPCGKTPLKDIPGYSPRTSCEDPIPHCLEACGKTLPCGHPCEKLCHTGPCGACMLRVPISCRCGRNTMITVCHQGTMEQPQCFRQCKAGLHCGRHSCAERCCPGEQKALERQAMRRKLRSHLRPSDEDVEAEHICTRVCGRTLKCGRHTCPEICHKGACNTCREAIFEEIPCNCGRSILHPPLPCGTQPPSCSFPCERPKPCGHPQTQHNCHTDDENCPKCPFLTEKMCLCGKRTMKNQPCWLVDVRCGQICNEPLKCGSHSCQKNCHRPGDCEDSTRPCQQACGKRKTLCGHPCTDACHAPFACPEKTPCSATITVTCGCGRLRQERRCNAAKAVASKGQVQQPQRLPALTPLSCDEECSRLERNRSLASALGIEINQSTTLAQNGGAALPYSSETLDMYIQLSSSAPLATLQNYESTLHSLAASVSPTDRSVRFQPAKPSLRAFTHSLAADWGFATESFDPEPHRHVFVLKPASWNPPIFGLGNGSVIGIGGMSVGECVKLRERQRLKEREAQRVAAAEAKASREAAKAQAQGNVDGGGWAQVAASRKSNASGSPSTLPQKTTFSSGSYAALAGGDFGVGADARAGGGAKKERLVLRSGVGTGKQLQSKVQEPVADSWEEEEEKEEEQERKLEDPDGVGHADGTQKQETEVDAEREDNEVEVAASK</sequence>
<dbReference type="GO" id="GO:0005634">
    <property type="term" value="C:nucleus"/>
    <property type="evidence" value="ECO:0007669"/>
    <property type="project" value="UniProtKB-SubCell"/>
</dbReference>
<evidence type="ECO:0000256" key="3">
    <source>
        <dbReference type="ARBA" id="ARBA00022723"/>
    </source>
</evidence>
<dbReference type="CDD" id="cd16492">
    <property type="entry name" value="RING-CH-C4HC3_NFX1-like"/>
    <property type="match status" value="1"/>
</dbReference>
<keyword evidence="4" id="KW-0677">Repeat</keyword>
<comment type="subcellular location">
    <subcellularLocation>
        <location evidence="1">Nucleus</location>
    </subcellularLocation>
</comment>
<evidence type="ECO:0000256" key="1">
    <source>
        <dbReference type="ARBA" id="ARBA00004123"/>
    </source>
</evidence>
<reference evidence="12" key="1">
    <citation type="submission" date="2021-01" db="EMBL/GenBank/DDBJ databases">
        <authorList>
            <consortium name="Aspergillus chevalieri M1 genome sequencing consortium"/>
            <person name="Kazuki M."/>
            <person name="Futagami T."/>
        </authorList>
    </citation>
    <scope>NUCLEOTIDE SEQUENCE</scope>
    <source>
        <strain evidence="12">M1</strain>
    </source>
</reference>
<dbReference type="SUPFAM" id="SSF82708">
    <property type="entry name" value="R3H domain"/>
    <property type="match status" value="1"/>
</dbReference>
<keyword evidence="9" id="KW-0539">Nucleus</keyword>
<dbReference type="RefSeq" id="XP_043136103.1">
    <property type="nucleotide sequence ID" value="XM_043278312.1"/>
</dbReference>
<feature type="compositionally biased region" description="Low complexity" evidence="10">
    <location>
        <begin position="55"/>
        <end position="78"/>
    </location>
</feature>
<feature type="compositionally biased region" description="Polar residues" evidence="10">
    <location>
        <begin position="79"/>
        <end position="89"/>
    </location>
</feature>
<keyword evidence="3" id="KW-0479">Metal-binding</keyword>
<dbReference type="Pfam" id="PF01422">
    <property type="entry name" value="zf-NF-X1"/>
    <property type="match status" value="7"/>
</dbReference>
<dbReference type="PANTHER" id="PTHR12360:SF12">
    <property type="entry name" value="TRANSCRIPTIONAL REPRESSOR NF-X1"/>
    <property type="match status" value="1"/>
</dbReference>
<dbReference type="CDD" id="cd06006">
    <property type="entry name" value="R3H_unknown_2"/>
    <property type="match status" value="1"/>
</dbReference>
<dbReference type="SMART" id="SM00438">
    <property type="entry name" value="ZnF_NFX"/>
    <property type="match status" value="9"/>
</dbReference>
<evidence type="ECO:0000313" key="12">
    <source>
        <dbReference type="EMBL" id="BCR87581.1"/>
    </source>
</evidence>
<accession>A0A7R7VMZ0</accession>
<dbReference type="InterPro" id="IPR034078">
    <property type="entry name" value="NFX1_fam"/>
</dbReference>
<dbReference type="Gene3D" id="3.30.1370.50">
    <property type="entry name" value="R3H-like domain"/>
    <property type="match status" value="1"/>
</dbReference>
<protein>
    <submittedName>
        <fullName evidence="12">FKBP12-associated protein</fullName>
    </submittedName>
</protein>
<evidence type="ECO:0000313" key="13">
    <source>
        <dbReference type="Proteomes" id="UP000637239"/>
    </source>
</evidence>
<keyword evidence="13" id="KW-1185">Reference proteome</keyword>
<dbReference type="GeneID" id="66981940"/>
<proteinExistence type="inferred from homology"/>
<feature type="compositionally biased region" description="Low complexity" evidence="10">
    <location>
        <begin position="21"/>
        <end position="38"/>
    </location>
</feature>
<feature type="compositionally biased region" description="Basic and acidic residues" evidence="10">
    <location>
        <begin position="146"/>
        <end position="155"/>
    </location>
</feature>
<feature type="compositionally biased region" description="Acidic residues" evidence="10">
    <location>
        <begin position="1126"/>
        <end position="1135"/>
    </location>
</feature>
<dbReference type="InterPro" id="IPR000967">
    <property type="entry name" value="Znf_NFX1"/>
</dbReference>
<feature type="compositionally biased region" description="Low complexity" evidence="10">
    <location>
        <begin position="184"/>
        <end position="193"/>
    </location>
</feature>
<evidence type="ECO:0000256" key="10">
    <source>
        <dbReference type="SAM" id="MobiDB-lite"/>
    </source>
</evidence>
<dbReference type="GO" id="GO:0000981">
    <property type="term" value="F:DNA-binding transcription factor activity, RNA polymerase II-specific"/>
    <property type="evidence" value="ECO:0007669"/>
    <property type="project" value="TreeGrafter"/>
</dbReference>
<dbReference type="AlphaFoldDB" id="A0A7R7VMZ0"/>
<dbReference type="InterPro" id="IPR034077">
    <property type="entry name" value="R3H_FAP1"/>
</dbReference>
<evidence type="ECO:0000256" key="5">
    <source>
        <dbReference type="ARBA" id="ARBA00022771"/>
    </source>
</evidence>
<evidence type="ECO:0000256" key="4">
    <source>
        <dbReference type="ARBA" id="ARBA00022737"/>
    </source>
</evidence>
<dbReference type="GO" id="GO:0000977">
    <property type="term" value="F:RNA polymerase II transcription regulatory region sequence-specific DNA binding"/>
    <property type="evidence" value="ECO:0007669"/>
    <property type="project" value="TreeGrafter"/>
</dbReference>
<feature type="compositionally biased region" description="Gly residues" evidence="10">
    <location>
        <begin position="101"/>
        <end position="120"/>
    </location>
</feature>
<feature type="domain" description="R3H" evidence="11">
    <location>
        <begin position="917"/>
        <end position="982"/>
    </location>
</feature>
<feature type="region of interest" description="Disordered" evidence="10">
    <location>
        <begin position="1"/>
        <end position="223"/>
    </location>
</feature>
<dbReference type="InterPro" id="IPR001374">
    <property type="entry name" value="R3H_dom"/>
</dbReference>
<feature type="compositionally biased region" description="Basic residues" evidence="10">
    <location>
        <begin position="39"/>
        <end position="54"/>
    </location>
</feature>
<dbReference type="InterPro" id="IPR036867">
    <property type="entry name" value="R3H_dom_sf"/>
</dbReference>
<keyword evidence="6" id="KW-0862">Zinc</keyword>
<reference evidence="12" key="2">
    <citation type="submission" date="2021-02" db="EMBL/GenBank/DDBJ databases">
        <title>Aspergillus chevalieri M1 genome sequence.</title>
        <authorList>
            <person name="Kadooka C."/>
            <person name="Mori K."/>
            <person name="Futagami T."/>
        </authorList>
    </citation>
    <scope>NUCLEOTIDE SEQUENCE</scope>
    <source>
        <strain evidence="12">M1</strain>
    </source>
</reference>
<dbReference type="GO" id="GO:0008270">
    <property type="term" value="F:zinc ion binding"/>
    <property type="evidence" value="ECO:0007669"/>
    <property type="project" value="UniProtKB-KW"/>
</dbReference>
<dbReference type="Proteomes" id="UP000637239">
    <property type="component" value="Chromosome 4"/>
</dbReference>
<keyword evidence="7" id="KW-0805">Transcription regulation</keyword>
<organism evidence="12 13">
    <name type="scientific">Aspergillus chevalieri</name>
    <name type="common">Eurotium chevalieri</name>
    <dbReference type="NCBI Taxonomy" id="182096"/>
    <lineage>
        <taxon>Eukaryota</taxon>
        <taxon>Fungi</taxon>
        <taxon>Dikarya</taxon>
        <taxon>Ascomycota</taxon>
        <taxon>Pezizomycotina</taxon>
        <taxon>Eurotiomycetes</taxon>
        <taxon>Eurotiomycetidae</taxon>
        <taxon>Eurotiales</taxon>
        <taxon>Aspergillaceae</taxon>
        <taxon>Aspergillus</taxon>
        <taxon>Aspergillus subgen. Aspergillus</taxon>
    </lineage>
</organism>
<feature type="region of interest" description="Disordered" evidence="10">
    <location>
        <begin position="1109"/>
        <end position="1175"/>
    </location>
</feature>
<feature type="compositionally biased region" description="Acidic residues" evidence="10">
    <location>
        <begin position="1159"/>
        <end position="1169"/>
    </location>
</feature>
<gene>
    <name evidence="12" type="primary">FAP1</name>
    <name evidence="12" type="ORF">ACHE_40145A</name>
</gene>
<keyword evidence="8" id="KW-0804">Transcription</keyword>
<dbReference type="Pfam" id="PF01424">
    <property type="entry name" value="R3H"/>
    <property type="match status" value="1"/>
</dbReference>
<evidence type="ECO:0000259" key="11">
    <source>
        <dbReference type="PROSITE" id="PS51061"/>
    </source>
</evidence>